<evidence type="ECO:0000256" key="10">
    <source>
        <dbReference type="SAM" id="Phobius"/>
    </source>
</evidence>
<evidence type="ECO:0000313" key="12">
    <source>
        <dbReference type="EMBL" id="THU50383.1"/>
    </source>
</evidence>
<proteinExistence type="inferred from homology"/>
<comment type="caution">
    <text evidence="12">The sequence shown here is derived from an EMBL/GenBank/DDBJ whole genome shotgun (WGS) entry which is preliminary data.</text>
</comment>
<dbReference type="SMART" id="SM00184">
    <property type="entry name" value="RING"/>
    <property type="match status" value="1"/>
</dbReference>
<comment type="subcellular location">
    <subcellularLocation>
        <location evidence="1">Membrane</location>
        <topology evidence="1">Single-pass membrane protein</topology>
    </subcellularLocation>
</comment>
<evidence type="ECO:0000256" key="1">
    <source>
        <dbReference type="ARBA" id="ARBA00004167"/>
    </source>
</evidence>
<dbReference type="InterPro" id="IPR013083">
    <property type="entry name" value="Znf_RING/FYVE/PHD"/>
</dbReference>
<protein>
    <recommendedName>
        <fullName evidence="11">RING-type domain-containing protein</fullName>
    </recommendedName>
</protein>
<evidence type="ECO:0000313" key="13">
    <source>
        <dbReference type="Proteomes" id="UP000317650"/>
    </source>
</evidence>
<gene>
    <name evidence="12" type="ORF">C4D60_Mb06t19630</name>
</gene>
<keyword evidence="2" id="KW-0808">Transferase</keyword>
<evidence type="ECO:0000256" key="2">
    <source>
        <dbReference type="ARBA" id="ARBA00022679"/>
    </source>
</evidence>
<keyword evidence="6 10" id="KW-1133">Transmembrane helix</keyword>
<keyword evidence="9" id="KW-0863">Zinc-finger</keyword>
<feature type="transmembrane region" description="Helical" evidence="10">
    <location>
        <begin position="55"/>
        <end position="83"/>
    </location>
</feature>
<dbReference type="UniPathway" id="UPA00143"/>
<dbReference type="GO" id="GO:0008270">
    <property type="term" value="F:zinc ion binding"/>
    <property type="evidence" value="ECO:0007669"/>
    <property type="project" value="UniProtKB-KW"/>
</dbReference>
<dbReference type="SUPFAM" id="SSF57850">
    <property type="entry name" value="RING/U-box"/>
    <property type="match status" value="1"/>
</dbReference>
<dbReference type="Gene3D" id="3.30.40.10">
    <property type="entry name" value="Zinc/RING finger domain, C3HC4 (zinc finger)"/>
    <property type="match status" value="1"/>
</dbReference>
<dbReference type="EMBL" id="PYDT01000009">
    <property type="protein sequence ID" value="THU50383.1"/>
    <property type="molecule type" value="Genomic_DNA"/>
</dbReference>
<organism evidence="12 13">
    <name type="scientific">Musa balbisiana</name>
    <name type="common">Banana</name>
    <dbReference type="NCBI Taxonomy" id="52838"/>
    <lineage>
        <taxon>Eukaryota</taxon>
        <taxon>Viridiplantae</taxon>
        <taxon>Streptophyta</taxon>
        <taxon>Embryophyta</taxon>
        <taxon>Tracheophyta</taxon>
        <taxon>Spermatophyta</taxon>
        <taxon>Magnoliopsida</taxon>
        <taxon>Liliopsida</taxon>
        <taxon>Zingiberales</taxon>
        <taxon>Musaceae</taxon>
        <taxon>Musa</taxon>
    </lineage>
</organism>
<dbReference type="Pfam" id="PF13639">
    <property type="entry name" value="zf-RING_2"/>
    <property type="match status" value="1"/>
</dbReference>
<keyword evidence="5" id="KW-0862">Zinc</keyword>
<keyword evidence="13" id="KW-1185">Reference proteome</keyword>
<evidence type="ECO:0000256" key="6">
    <source>
        <dbReference type="ARBA" id="ARBA00022989"/>
    </source>
</evidence>
<evidence type="ECO:0000259" key="11">
    <source>
        <dbReference type="PROSITE" id="PS50089"/>
    </source>
</evidence>
<accession>A0A4S8IP87</accession>
<dbReference type="PANTHER" id="PTHR46905:SF7">
    <property type="entry name" value="RING-H2 FINGER PROTEIN ATL78"/>
    <property type="match status" value="1"/>
</dbReference>
<dbReference type="Proteomes" id="UP000317650">
    <property type="component" value="Chromosome 6"/>
</dbReference>
<evidence type="ECO:0000256" key="8">
    <source>
        <dbReference type="ARBA" id="ARBA00024209"/>
    </source>
</evidence>
<dbReference type="GO" id="GO:0016740">
    <property type="term" value="F:transferase activity"/>
    <property type="evidence" value="ECO:0007669"/>
    <property type="project" value="UniProtKB-KW"/>
</dbReference>
<dbReference type="CDD" id="cd16461">
    <property type="entry name" value="RING-H2_EL5-like"/>
    <property type="match status" value="1"/>
</dbReference>
<dbReference type="GO" id="GO:0016567">
    <property type="term" value="P:protein ubiquitination"/>
    <property type="evidence" value="ECO:0007669"/>
    <property type="project" value="UniProtKB-UniPathway"/>
</dbReference>
<feature type="domain" description="RING-type" evidence="11">
    <location>
        <begin position="129"/>
        <end position="171"/>
    </location>
</feature>
<name>A0A4S8IP87_MUSBA</name>
<sequence>MWAPTLLAPATLSHLHLLRQHEESHARRLLLSDAPSYALPHSSTTNAYDSLNANVVMVLAVLVCSVVCALAVNAIARCALVVLKWARSRPSAPLECWERHGGGREEALTALPSFVYHPGMGVPKAGPECAICLWEFVPGERVRLLPMCNHRFHVGCVDRWLASRPSCPTCRRSLPELRGGRGCAQLS</sequence>
<evidence type="ECO:0000256" key="4">
    <source>
        <dbReference type="ARBA" id="ARBA00022723"/>
    </source>
</evidence>
<dbReference type="PROSITE" id="PS50089">
    <property type="entry name" value="ZF_RING_2"/>
    <property type="match status" value="1"/>
</dbReference>
<evidence type="ECO:0000256" key="9">
    <source>
        <dbReference type="PROSITE-ProRule" id="PRU00175"/>
    </source>
</evidence>
<dbReference type="AlphaFoldDB" id="A0A4S8IP87"/>
<dbReference type="InterPro" id="IPR001841">
    <property type="entry name" value="Znf_RING"/>
</dbReference>
<evidence type="ECO:0000256" key="5">
    <source>
        <dbReference type="ARBA" id="ARBA00022833"/>
    </source>
</evidence>
<reference evidence="12 13" key="1">
    <citation type="journal article" date="2019" name="Nat. Plants">
        <title>Genome sequencing of Musa balbisiana reveals subgenome evolution and function divergence in polyploid bananas.</title>
        <authorList>
            <person name="Yao X."/>
        </authorList>
    </citation>
    <scope>NUCLEOTIDE SEQUENCE [LARGE SCALE GENOMIC DNA]</scope>
    <source>
        <strain evidence="13">cv. DH-PKW</strain>
        <tissue evidence="12">Leaves</tissue>
    </source>
</reference>
<evidence type="ECO:0000256" key="3">
    <source>
        <dbReference type="ARBA" id="ARBA00022692"/>
    </source>
</evidence>
<evidence type="ECO:0000256" key="7">
    <source>
        <dbReference type="ARBA" id="ARBA00023136"/>
    </source>
</evidence>
<dbReference type="STRING" id="52838.A0A4S8IP87"/>
<keyword evidence="7 10" id="KW-0472">Membrane</keyword>
<dbReference type="GO" id="GO:0016020">
    <property type="term" value="C:membrane"/>
    <property type="evidence" value="ECO:0007669"/>
    <property type="project" value="UniProtKB-SubCell"/>
</dbReference>
<comment type="similarity">
    <text evidence="8">Belongs to the RING-type zinc finger family. ATL subfamily.</text>
</comment>
<dbReference type="PANTHER" id="PTHR46905">
    <property type="entry name" value="RING-H2 FINGER PROTEIN ATL78"/>
    <property type="match status" value="1"/>
</dbReference>
<keyword evidence="3 10" id="KW-0812">Transmembrane</keyword>
<dbReference type="InterPro" id="IPR044602">
    <property type="entry name" value="ATL10/ATL72-79-like"/>
</dbReference>
<keyword evidence="4" id="KW-0479">Metal-binding</keyword>